<accession>A0A382ENR3</accession>
<gene>
    <name evidence="1" type="ORF">METZ01_LOCUS205172</name>
</gene>
<protein>
    <submittedName>
        <fullName evidence="1">Uncharacterized protein</fullName>
    </submittedName>
</protein>
<evidence type="ECO:0000313" key="1">
    <source>
        <dbReference type="EMBL" id="SVB52318.1"/>
    </source>
</evidence>
<sequence length="47" mass="4983">MALSEDIGTGDLSSSLLVDNVTSAKIICREKAIICGIDYSDLCFSTL</sequence>
<dbReference type="InterPro" id="IPR037128">
    <property type="entry name" value="Quinolinate_PRibosylTase_N_sf"/>
</dbReference>
<dbReference type="EMBL" id="UINC01045494">
    <property type="protein sequence ID" value="SVB52318.1"/>
    <property type="molecule type" value="Genomic_DNA"/>
</dbReference>
<dbReference type="SUPFAM" id="SSF54675">
    <property type="entry name" value="Nicotinate/Quinolinate PRTase N-terminal domain-like"/>
    <property type="match status" value="1"/>
</dbReference>
<feature type="non-terminal residue" evidence="1">
    <location>
        <position position="47"/>
    </location>
</feature>
<name>A0A382ENR3_9ZZZZ</name>
<proteinExistence type="predicted"/>
<dbReference type="AlphaFoldDB" id="A0A382ENR3"/>
<reference evidence="1" key="1">
    <citation type="submission" date="2018-05" db="EMBL/GenBank/DDBJ databases">
        <authorList>
            <person name="Lanie J.A."/>
            <person name="Ng W.-L."/>
            <person name="Kazmierczak K.M."/>
            <person name="Andrzejewski T.M."/>
            <person name="Davidsen T.M."/>
            <person name="Wayne K.J."/>
            <person name="Tettelin H."/>
            <person name="Glass J.I."/>
            <person name="Rusch D."/>
            <person name="Podicherti R."/>
            <person name="Tsui H.-C.T."/>
            <person name="Winkler M.E."/>
        </authorList>
    </citation>
    <scope>NUCLEOTIDE SEQUENCE</scope>
</reference>
<dbReference type="GO" id="GO:0016763">
    <property type="term" value="F:pentosyltransferase activity"/>
    <property type="evidence" value="ECO:0007669"/>
    <property type="project" value="InterPro"/>
</dbReference>
<dbReference type="Gene3D" id="3.90.1170.20">
    <property type="entry name" value="Quinolinate phosphoribosyl transferase, N-terminal domain"/>
    <property type="match status" value="1"/>
</dbReference>
<organism evidence="1">
    <name type="scientific">marine metagenome</name>
    <dbReference type="NCBI Taxonomy" id="408172"/>
    <lineage>
        <taxon>unclassified sequences</taxon>
        <taxon>metagenomes</taxon>
        <taxon>ecological metagenomes</taxon>
    </lineage>
</organism>